<reference evidence="3 4" key="1">
    <citation type="submission" date="2015-09" db="EMBL/GenBank/DDBJ databases">
        <title>Genome announcement of multiple Pseudomonas syringae strains.</title>
        <authorList>
            <person name="Thakur S."/>
            <person name="Wang P.W."/>
            <person name="Gong Y."/>
            <person name="Weir B.S."/>
            <person name="Guttman D.S."/>
        </authorList>
    </citation>
    <scope>NUCLEOTIDE SEQUENCE [LARGE SCALE GENOMIC DNA]</scope>
    <source>
        <strain evidence="3 4">ICMP6289</strain>
    </source>
</reference>
<feature type="chain" id="PRO_5006169412" evidence="2">
    <location>
        <begin position="18"/>
        <end position="104"/>
    </location>
</feature>
<evidence type="ECO:0000256" key="2">
    <source>
        <dbReference type="SAM" id="SignalP"/>
    </source>
</evidence>
<name>A0A0P9U0E5_9PSED</name>
<keyword evidence="2" id="KW-0732">Signal</keyword>
<dbReference type="PATRIC" id="fig|86176.4.peg.952"/>
<dbReference type="Proteomes" id="UP000050455">
    <property type="component" value="Unassembled WGS sequence"/>
</dbReference>
<organism evidence="3 4">
    <name type="scientific">Pseudomonas meliae</name>
    <dbReference type="NCBI Taxonomy" id="86176"/>
    <lineage>
        <taxon>Bacteria</taxon>
        <taxon>Pseudomonadati</taxon>
        <taxon>Pseudomonadota</taxon>
        <taxon>Gammaproteobacteria</taxon>
        <taxon>Pseudomonadales</taxon>
        <taxon>Pseudomonadaceae</taxon>
        <taxon>Pseudomonas</taxon>
    </lineage>
</organism>
<accession>A0A0P9U0E5</accession>
<feature type="region of interest" description="Disordered" evidence="1">
    <location>
        <begin position="82"/>
        <end position="104"/>
    </location>
</feature>
<feature type="compositionally biased region" description="Basic and acidic residues" evidence="1">
    <location>
        <begin position="84"/>
        <end position="97"/>
    </location>
</feature>
<dbReference type="RefSeq" id="WP_044344624.1">
    <property type="nucleotide sequence ID" value="NZ_JYHE01000070.1"/>
</dbReference>
<protein>
    <submittedName>
        <fullName evidence="3">Uncharacterized protein</fullName>
    </submittedName>
</protein>
<gene>
    <name evidence="3" type="ORF">ALO64_00871</name>
</gene>
<feature type="signal peptide" evidence="2">
    <location>
        <begin position="1"/>
        <end position="17"/>
    </location>
</feature>
<keyword evidence="4" id="KW-1185">Reference proteome</keyword>
<evidence type="ECO:0000256" key="1">
    <source>
        <dbReference type="SAM" id="MobiDB-lite"/>
    </source>
</evidence>
<comment type="caution">
    <text evidence="3">The sequence shown here is derived from an EMBL/GenBank/DDBJ whole genome shotgun (WGS) entry which is preliminary data.</text>
</comment>
<evidence type="ECO:0000313" key="3">
    <source>
        <dbReference type="EMBL" id="KPX80395.1"/>
    </source>
</evidence>
<sequence>MKNVFLLALLLSSSVMAGSEYDFDYDDKNDMRAAYTMCATTGFIGGDCPKVQVKCWQPPMTYRKSGNTHTYCVDKPNFSVSGDEQQRNLDEASKRAQDVIGNDQ</sequence>
<evidence type="ECO:0000313" key="4">
    <source>
        <dbReference type="Proteomes" id="UP000050455"/>
    </source>
</evidence>
<dbReference type="EMBL" id="LJQT01000456">
    <property type="protein sequence ID" value="KPX80395.1"/>
    <property type="molecule type" value="Genomic_DNA"/>
</dbReference>
<proteinExistence type="predicted"/>
<dbReference type="AlphaFoldDB" id="A0A0P9U0E5"/>